<dbReference type="Gene3D" id="3.20.20.450">
    <property type="entry name" value="EAL domain"/>
    <property type="match status" value="1"/>
</dbReference>
<evidence type="ECO:0000256" key="1">
    <source>
        <dbReference type="ARBA" id="ARBA00001946"/>
    </source>
</evidence>
<dbReference type="InterPro" id="IPR000160">
    <property type="entry name" value="GGDEF_dom"/>
</dbReference>
<dbReference type="NCBIfam" id="TIGR00254">
    <property type="entry name" value="GGDEF"/>
    <property type="match status" value="1"/>
</dbReference>
<dbReference type="PROSITE" id="PS50887">
    <property type="entry name" value="GGDEF"/>
    <property type="match status" value="1"/>
</dbReference>
<keyword evidence="2" id="KW-0175">Coiled coil</keyword>
<reference evidence="9 10" key="1">
    <citation type="submission" date="2020-08" db="EMBL/GenBank/DDBJ databases">
        <title>Oceanospirillum sp. nov. isolated from marine sediment.</title>
        <authorList>
            <person name="Ji X."/>
        </authorList>
    </citation>
    <scope>NUCLEOTIDE SEQUENCE [LARGE SCALE GENOMIC DNA]</scope>
    <source>
        <strain evidence="9 10">D5</strain>
    </source>
</reference>
<sequence>MLTRLSLRQKLLVIPVLGFLVTGIVILMMLTLLKRQHQLTQNVVEHDLSAIHHYTSLLSDFSKNHLSVHDLLSRYRNDLNAEDLVALGAARIEIIRQVQQGLDNQFDIHRQYSDKSSQEAVLILKESLEHYIQAVESALQQSDNRLRYQETLQSANQLFAETHKHFVGLLEIMGQSSEEETEVQLAVFEQHILLVSLIVFVIMTFLVVFSLRQSGRLSRQLHQMIYAMNQLASGNLRFRRSRDHYDSEELEQLSEAIDCFHSTLNSLEKTQARVEEQNLRLKEEVLHKEHAESELTHALDALQIANDELEHRVKERTSALAKMNDELLLEIEQRSRAEQQLQLFKMAIYNTSEAVIITDADARILEVNPAYCQITGYSRAEVLGKNPNITRSERHSEKFYRNMWGCLANKGQWSGEIWDRRKSGEVFPKWLTINAVNDPERNSTWYVGVFMDISDMKQAEQQLEQLAYYDALTQLPNRILFQDRLEQEVKTCASENGRFGVLYIDLDRFKYVNDTLGHSVGDQLLVEVARRIKLCLRQPDTVARISGDEFTAIIRSVHELNDMEVVAAKIIEQVEQPVIIGSREVYVGASIGISLYPDHGNSSETLKKHADMAMYKAKELGRGRYQIFDYTMSALNVDRMALTGKLKQAITQNEFVLHFQPIVEIESHSIAAVEALIRWQPSEGEMIYPGNFIEHAEETGLIHEIGNQVLLSACEQGAQWNRQLTHPVTIAVNLSAIQFENPELADYIRDVLDTTGLPPELLNVEITETTVMKHPEQTEKLLREISDMGVGISIDDFGAGYSSLSYLMRFTANKLKIDKAFTQQLTDRRSDQIIPTAIINLGRSLNLQTVAEGVETRFQLDMLYDKGCDYAQGYLFSKPVDAETIWPMLQAHTLLEDVRGMHI</sequence>
<dbReference type="FunFam" id="3.30.70.270:FF:000001">
    <property type="entry name" value="Diguanylate cyclase domain protein"/>
    <property type="match status" value="1"/>
</dbReference>
<evidence type="ECO:0000259" key="7">
    <source>
        <dbReference type="PROSITE" id="PS50885"/>
    </source>
</evidence>
<evidence type="ECO:0000256" key="2">
    <source>
        <dbReference type="SAM" id="Coils"/>
    </source>
</evidence>
<dbReference type="InterPro" id="IPR043128">
    <property type="entry name" value="Rev_trsase/Diguanyl_cyclase"/>
</dbReference>
<name>A0A839IPX2_9GAMM</name>
<dbReference type="Pfam" id="PF00563">
    <property type="entry name" value="EAL"/>
    <property type="match status" value="1"/>
</dbReference>
<keyword evidence="3" id="KW-0472">Membrane</keyword>
<dbReference type="CDD" id="cd01949">
    <property type="entry name" value="GGDEF"/>
    <property type="match status" value="1"/>
</dbReference>
<dbReference type="InterPro" id="IPR003660">
    <property type="entry name" value="HAMP_dom"/>
</dbReference>
<dbReference type="CDD" id="cd00130">
    <property type="entry name" value="PAS"/>
    <property type="match status" value="1"/>
</dbReference>
<dbReference type="Gene3D" id="3.30.70.270">
    <property type="match status" value="1"/>
</dbReference>
<protein>
    <submittedName>
        <fullName evidence="9">EAL domain-containing protein</fullName>
    </submittedName>
</protein>
<evidence type="ECO:0000313" key="9">
    <source>
        <dbReference type="EMBL" id="MBB1486562.1"/>
    </source>
</evidence>
<dbReference type="InterPro" id="IPR035965">
    <property type="entry name" value="PAS-like_dom_sf"/>
</dbReference>
<comment type="cofactor">
    <cofactor evidence="1">
        <name>Mg(2+)</name>
        <dbReference type="ChEBI" id="CHEBI:18420"/>
    </cofactor>
</comment>
<dbReference type="GO" id="GO:0003824">
    <property type="term" value="F:catalytic activity"/>
    <property type="evidence" value="ECO:0007669"/>
    <property type="project" value="UniProtKB-ARBA"/>
</dbReference>
<keyword evidence="10" id="KW-1185">Reference proteome</keyword>
<dbReference type="SUPFAM" id="SSF55073">
    <property type="entry name" value="Nucleotide cyclase"/>
    <property type="match status" value="1"/>
</dbReference>
<dbReference type="GO" id="GO:0006355">
    <property type="term" value="P:regulation of DNA-templated transcription"/>
    <property type="evidence" value="ECO:0007669"/>
    <property type="project" value="InterPro"/>
</dbReference>
<feature type="domain" description="EAL" evidence="6">
    <location>
        <begin position="639"/>
        <end position="893"/>
    </location>
</feature>
<organism evidence="9 10">
    <name type="scientific">Oceanospirillum sediminis</name>
    <dbReference type="NCBI Taxonomy" id="2760088"/>
    <lineage>
        <taxon>Bacteria</taxon>
        <taxon>Pseudomonadati</taxon>
        <taxon>Pseudomonadota</taxon>
        <taxon>Gammaproteobacteria</taxon>
        <taxon>Oceanospirillales</taxon>
        <taxon>Oceanospirillaceae</taxon>
        <taxon>Oceanospirillum</taxon>
    </lineage>
</organism>
<dbReference type="InterPro" id="IPR029787">
    <property type="entry name" value="Nucleotide_cyclase"/>
</dbReference>
<dbReference type="Pfam" id="PF00990">
    <property type="entry name" value="GGDEF"/>
    <property type="match status" value="1"/>
</dbReference>
<keyword evidence="3" id="KW-1133">Transmembrane helix</keyword>
<dbReference type="RefSeq" id="WP_182808335.1">
    <property type="nucleotide sequence ID" value="NZ_JACJFM010000007.1"/>
</dbReference>
<dbReference type="PROSITE" id="PS50885">
    <property type="entry name" value="HAMP"/>
    <property type="match status" value="1"/>
</dbReference>
<dbReference type="InterPro" id="IPR052155">
    <property type="entry name" value="Biofilm_reg_signaling"/>
</dbReference>
<feature type="domain" description="PAC" evidence="5">
    <location>
        <begin position="413"/>
        <end position="465"/>
    </location>
</feature>
<dbReference type="Gene3D" id="3.30.450.20">
    <property type="entry name" value="PAS domain"/>
    <property type="match status" value="1"/>
</dbReference>
<feature type="transmembrane region" description="Helical" evidence="3">
    <location>
        <begin position="192"/>
        <end position="211"/>
    </location>
</feature>
<dbReference type="PANTHER" id="PTHR44757">
    <property type="entry name" value="DIGUANYLATE CYCLASE DGCP"/>
    <property type="match status" value="1"/>
</dbReference>
<feature type="coiled-coil region" evidence="2">
    <location>
        <begin position="250"/>
        <end position="340"/>
    </location>
</feature>
<comment type="caution">
    <text evidence="9">The sequence shown here is derived from an EMBL/GenBank/DDBJ whole genome shotgun (WGS) entry which is preliminary data.</text>
</comment>
<dbReference type="GO" id="GO:0016020">
    <property type="term" value="C:membrane"/>
    <property type="evidence" value="ECO:0007669"/>
    <property type="project" value="InterPro"/>
</dbReference>
<dbReference type="PANTHER" id="PTHR44757:SF2">
    <property type="entry name" value="BIOFILM ARCHITECTURE MAINTENANCE PROTEIN MBAA"/>
    <property type="match status" value="1"/>
</dbReference>
<dbReference type="EMBL" id="JACJFM010000007">
    <property type="protein sequence ID" value="MBB1486562.1"/>
    <property type="molecule type" value="Genomic_DNA"/>
</dbReference>
<dbReference type="AlphaFoldDB" id="A0A839IPX2"/>
<evidence type="ECO:0000259" key="8">
    <source>
        <dbReference type="PROSITE" id="PS50887"/>
    </source>
</evidence>
<dbReference type="InterPro" id="IPR000700">
    <property type="entry name" value="PAS-assoc_C"/>
</dbReference>
<feature type="domain" description="HAMP" evidence="7">
    <location>
        <begin position="215"/>
        <end position="269"/>
    </location>
</feature>
<accession>A0A839IPX2</accession>
<dbReference type="InterPro" id="IPR001633">
    <property type="entry name" value="EAL_dom"/>
</dbReference>
<proteinExistence type="predicted"/>
<dbReference type="SMART" id="SM00052">
    <property type="entry name" value="EAL"/>
    <property type="match status" value="1"/>
</dbReference>
<feature type="transmembrane region" description="Helical" evidence="3">
    <location>
        <begin position="12"/>
        <end position="33"/>
    </location>
</feature>
<dbReference type="InterPro" id="IPR035919">
    <property type="entry name" value="EAL_sf"/>
</dbReference>
<dbReference type="SMART" id="SM00267">
    <property type="entry name" value="GGDEF"/>
    <property type="match status" value="1"/>
</dbReference>
<keyword evidence="3" id="KW-0812">Transmembrane</keyword>
<dbReference type="CDD" id="cd01948">
    <property type="entry name" value="EAL"/>
    <property type="match status" value="1"/>
</dbReference>
<dbReference type="Pfam" id="PF00989">
    <property type="entry name" value="PAS"/>
    <property type="match status" value="1"/>
</dbReference>
<dbReference type="GO" id="GO:0007165">
    <property type="term" value="P:signal transduction"/>
    <property type="evidence" value="ECO:0007669"/>
    <property type="project" value="InterPro"/>
</dbReference>
<dbReference type="InterPro" id="IPR000014">
    <property type="entry name" value="PAS"/>
</dbReference>
<feature type="domain" description="PAS" evidence="4">
    <location>
        <begin position="340"/>
        <end position="386"/>
    </location>
</feature>
<dbReference type="PROSITE" id="PS50113">
    <property type="entry name" value="PAC"/>
    <property type="match status" value="1"/>
</dbReference>
<feature type="domain" description="GGDEF" evidence="8">
    <location>
        <begin position="497"/>
        <end position="630"/>
    </location>
</feature>
<evidence type="ECO:0000259" key="6">
    <source>
        <dbReference type="PROSITE" id="PS50883"/>
    </source>
</evidence>
<dbReference type="InterPro" id="IPR013767">
    <property type="entry name" value="PAS_fold"/>
</dbReference>
<evidence type="ECO:0000259" key="4">
    <source>
        <dbReference type="PROSITE" id="PS50112"/>
    </source>
</evidence>
<evidence type="ECO:0000313" key="10">
    <source>
        <dbReference type="Proteomes" id="UP000565262"/>
    </source>
</evidence>
<evidence type="ECO:0000259" key="5">
    <source>
        <dbReference type="PROSITE" id="PS50113"/>
    </source>
</evidence>
<evidence type="ECO:0000256" key="3">
    <source>
        <dbReference type="SAM" id="Phobius"/>
    </source>
</evidence>
<dbReference type="Proteomes" id="UP000565262">
    <property type="component" value="Unassembled WGS sequence"/>
</dbReference>
<dbReference type="SUPFAM" id="SSF55785">
    <property type="entry name" value="PYP-like sensor domain (PAS domain)"/>
    <property type="match status" value="1"/>
</dbReference>
<dbReference type="NCBIfam" id="TIGR00229">
    <property type="entry name" value="sensory_box"/>
    <property type="match status" value="1"/>
</dbReference>
<dbReference type="SUPFAM" id="SSF141868">
    <property type="entry name" value="EAL domain-like"/>
    <property type="match status" value="1"/>
</dbReference>
<dbReference type="PROSITE" id="PS50112">
    <property type="entry name" value="PAS"/>
    <property type="match status" value="1"/>
</dbReference>
<gene>
    <name evidence="9" type="ORF">H4O21_08060</name>
</gene>
<dbReference type="PROSITE" id="PS50883">
    <property type="entry name" value="EAL"/>
    <property type="match status" value="1"/>
</dbReference>
<dbReference type="SMART" id="SM00091">
    <property type="entry name" value="PAS"/>
    <property type="match status" value="1"/>
</dbReference>
<dbReference type="Gene3D" id="6.10.340.10">
    <property type="match status" value="1"/>
</dbReference>